<name>A0A841EFD0_9ACTN</name>
<dbReference type="Pfam" id="PF13924">
    <property type="entry name" value="Lipocalin_5"/>
    <property type="match status" value="2"/>
</dbReference>
<reference evidence="2 3" key="1">
    <citation type="submission" date="2020-08" db="EMBL/GenBank/DDBJ databases">
        <title>Sequencing the genomes of 1000 actinobacteria strains.</title>
        <authorList>
            <person name="Klenk H.-P."/>
        </authorList>
    </citation>
    <scope>NUCLEOTIDE SEQUENCE [LARGE SCALE GENOMIC DNA]</scope>
    <source>
        <strain evidence="2 3">DSM 44593</strain>
    </source>
</reference>
<evidence type="ECO:0000259" key="1">
    <source>
        <dbReference type="Pfam" id="PF13924"/>
    </source>
</evidence>
<proteinExistence type="predicted"/>
<gene>
    <name evidence="2" type="ORF">HNR25_003790</name>
</gene>
<dbReference type="RefSeq" id="WP_184637233.1">
    <property type="nucleotide sequence ID" value="NZ_BAABKT010000045.1"/>
</dbReference>
<sequence>MDELVGAWRLVSFRTTDAGGGTDPLGASPSGLLVYAATGHVAVNMMRTDKEGGTRYMSYAGTWRREQERVVHTISVAPDRRWIGLDQVRDVELVGDRLLLSGRGPSTHAERSTLEWQRITS</sequence>
<evidence type="ECO:0000313" key="2">
    <source>
        <dbReference type="EMBL" id="MBB6000039.1"/>
    </source>
</evidence>
<keyword evidence="3" id="KW-1185">Reference proteome</keyword>
<evidence type="ECO:0000313" key="3">
    <source>
        <dbReference type="Proteomes" id="UP000578077"/>
    </source>
</evidence>
<accession>A0A841EFD0</accession>
<dbReference type="Proteomes" id="UP000578077">
    <property type="component" value="Unassembled WGS sequence"/>
</dbReference>
<comment type="caution">
    <text evidence="2">The sequence shown here is derived from an EMBL/GenBank/DDBJ whole genome shotgun (WGS) entry which is preliminary data.</text>
</comment>
<dbReference type="InterPro" id="IPR024311">
    <property type="entry name" value="Lipocalin-like"/>
</dbReference>
<feature type="domain" description="Lipocalin-like" evidence="1">
    <location>
        <begin position="54"/>
        <end position="118"/>
    </location>
</feature>
<dbReference type="EMBL" id="JACHLY010000001">
    <property type="protein sequence ID" value="MBB6000039.1"/>
    <property type="molecule type" value="Genomic_DNA"/>
</dbReference>
<feature type="domain" description="Lipocalin-like" evidence="1">
    <location>
        <begin position="5"/>
        <end position="51"/>
    </location>
</feature>
<protein>
    <recommendedName>
        <fullName evidence="1">Lipocalin-like domain-containing protein</fullName>
    </recommendedName>
</protein>
<organism evidence="2 3">
    <name type="scientific">Streptomonospora salina</name>
    <dbReference type="NCBI Taxonomy" id="104205"/>
    <lineage>
        <taxon>Bacteria</taxon>
        <taxon>Bacillati</taxon>
        <taxon>Actinomycetota</taxon>
        <taxon>Actinomycetes</taxon>
        <taxon>Streptosporangiales</taxon>
        <taxon>Nocardiopsidaceae</taxon>
        <taxon>Streptomonospora</taxon>
    </lineage>
</organism>
<dbReference type="AlphaFoldDB" id="A0A841EFD0"/>